<sequence length="88" mass="9902">MLSDIPLYALLLWFCLCPLAIVSRQDAFGLVLASGDIGMPHCRQLETFNALILFNKNDFGLSRRFKATYLQTSGDSSRKGNERNETKC</sequence>
<organism evidence="1 2">
    <name type="scientific">Serratia liquefaciens</name>
    <dbReference type="NCBI Taxonomy" id="614"/>
    <lineage>
        <taxon>Bacteria</taxon>
        <taxon>Pseudomonadati</taxon>
        <taxon>Pseudomonadota</taxon>
        <taxon>Gammaproteobacteria</taxon>
        <taxon>Enterobacterales</taxon>
        <taxon>Yersiniaceae</taxon>
        <taxon>Serratia</taxon>
    </lineage>
</organism>
<dbReference type="Proteomes" id="UP000595237">
    <property type="component" value="Chromosome"/>
</dbReference>
<dbReference type="EMBL" id="CP068148">
    <property type="protein sequence ID" value="QQU55176.1"/>
    <property type="molecule type" value="Genomic_DNA"/>
</dbReference>
<protein>
    <recommendedName>
        <fullName evidence="3">Secreted protein</fullName>
    </recommendedName>
</protein>
<proteinExistence type="predicted"/>
<accession>A0ABX7D4D4</accession>
<name>A0ABX7D4D4_SERLI</name>
<evidence type="ECO:0000313" key="2">
    <source>
        <dbReference type="Proteomes" id="UP000595237"/>
    </source>
</evidence>
<keyword evidence="2" id="KW-1185">Reference proteome</keyword>
<gene>
    <name evidence="1" type="ORF">I6I38_23375</name>
</gene>
<dbReference type="RefSeq" id="WP_201895849.1">
    <property type="nucleotide sequence ID" value="NZ_CP068148.1"/>
</dbReference>
<evidence type="ECO:0008006" key="3">
    <source>
        <dbReference type="Google" id="ProtNLM"/>
    </source>
</evidence>
<reference evidence="1 2" key="1">
    <citation type="submission" date="2021-01" db="EMBL/GenBank/DDBJ databases">
        <title>FDA dAtabase for Regulatory Grade micrObial Sequences (FDA-ARGOS): Supporting development and validation of Infectious Disease Dx tests.</title>
        <authorList>
            <person name="Blissenbach B."/>
            <person name="Krut O."/>
            <person name="Tallon L."/>
            <person name="Sadzewicz L."/>
            <person name="Zhao X."/>
            <person name="Boylan J."/>
            <person name="Ott S."/>
            <person name="Bowen H."/>
            <person name="Vavikolanu K."/>
            <person name="Mehta A."/>
            <person name="Aluvathingal J."/>
            <person name="Nadendla S."/>
            <person name="Yan Y."/>
            <person name="Sichtig H."/>
        </authorList>
    </citation>
    <scope>NUCLEOTIDE SEQUENCE [LARGE SCALE GENOMIC DNA]</scope>
    <source>
        <strain evidence="1 2">FDAARGOS_1081</strain>
    </source>
</reference>
<evidence type="ECO:0000313" key="1">
    <source>
        <dbReference type="EMBL" id="QQU55176.1"/>
    </source>
</evidence>